<dbReference type="EMBL" id="MT144475">
    <property type="protein sequence ID" value="QJA54085.1"/>
    <property type="molecule type" value="Genomic_DNA"/>
</dbReference>
<proteinExistence type="predicted"/>
<evidence type="ECO:0008006" key="2">
    <source>
        <dbReference type="Google" id="ProtNLM"/>
    </source>
</evidence>
<name>A0A6H2A3J5_9ZZZZ</name>
<evidence type="ECO:0000313" key="1">
    <source>
        <dbReference type="EMBL" id="QJA54085.1"/>
    </source>
</evidence>
<dbReference type="AlphaFoldDB" id="A0A6H2A3J5"/>
<accession>A0A6H2A3J5</accession>
<dbReference type="InterPro" id="IPR011101">
    <property type="entry name" value="DUF5131"/>
</dbReference>
<dbReference type="Pfam" id="PF07505">
    <property type="entry name" value="DUF5131"/>
    <property type="match status" value="1"/>
</dbReference>
<sequence length="233" mass="27824">MAKNNMYDWIGYCWNPLAGRCEHRCSYCSTNRLRSRFDVCKNKYEGKYRIIEREIKNLYDKHHDAQTVFVCSQNDLFEKSVPWFIIDRITDHCEKYSKNTYVFQSKNPLKMLYHHYPGGIYGTTIETNRVKYLKKYSASTTSTAYHQRIEGITNKRYLDYKTFVTIEPIMDFDIEILVKDLYFIRPDFINIGADSKKNNLPEPNKEKVVDLINRLKEFTEVRLKSNLKRIIGY</sequence>
<reference evidence="1" key="1">
    <citation type="submission" date="2020-03" db="EMBL/GenBank/DDBJ databases">
        <title>The deep terrestrial virosphere.</title>
        <authorList>
            <person name="Holmfeldt K."/>
            <person name="Nilsson E."/>
            <person name="Simone D."/>
            <person name="Lopez-Fernandez M."/>
            <person name="Wu X."/>
            <person name="de Brujin I."/>
            <person name="Lundin D."/>
            <person name="Andersson A."/>
            <person name="Bertilsson S."/>
            <person name="Dopson M."/>
        </authorList>
    </citation>
    <scope>NUCLEOTIDE SEQUENCE</scope>
    <source>
        <strain evidence="1">TM448A04293</strain>
    </source>
</reference>
<protein>
    <recommendedName>
        <fullName evidence="2">DUF5131 family protein</fullName>
    </recommendedName>
</protein>
<gene>
    <name evidence="1" type="ORF">TM448A04293_0010</name>
</gene>
<organism evidence="1">
    <name type="scientific">viral metagenome</name>
    <dbReference type="NCBI Taxonomy" id="1070528"/>
    <lineage>
        <taxon>unclassified sequences</taxon>
        <taxon>metagenomes</taxon>
        <taxon>organismal metagenomes</taxon>
    </lineage>
</organism>